<dbReference type="CDD" id="cd04301">
    <property type="entry name" value="NAT_SF"/>
    <property type="match status" value="1"/>
</dbReference>
<evidence type="ECO:0000259" key="3">
    <source>
        <dbReference type="PROSITE" id="PS51186"/>
    </source>
</evidence>
<dbReference type="KEGG" id="cts:Ctha_0979"/>
<dbReference type="SUPFAM" id="SSF55729">
    <property type="entry name" value="Acyl-CoA N-acyltransferases (Nat)"/>
    <property type="match status" value="1"/>
</dbReference>
<dbReference type="RefSeq" id="WP_012499528.1">
    <property type="nucleotide sequence ID" value="NC_011026.1"/>
</dbReference>
<dbReference type="EMBL" id="CP001100">
    <property type="protein sequence ID" value="ACF13444.1"/>
    <property type="molecule type" value="Genomic_DNA"/>
</dbReference>
<keyword evidence="2" id="KW-0012">Acyltransferase</keyword>
<dbReference type="Proteomes" id="UP000001208">
    <property type="component" value="Chromosome"/>
</dbReference>
<dbReference type="InterPro" id="IPR016181">
    <property type="entry name" value="Acyl_CoA_acyltransferase"/>
</dbReference>
<evidence type="ECO:0000256" key="1">
    <source>
        <dbReference type="ARBA" id="ARBA00022679"/>
    </source>
</evidence>
<dbReference type="InterPro" id="IPR050832">
    <property type="entry name" value="Bact_Acetyltransf"/>
</dbReference>
<protein>
    <submittedName>
        <fullName evidence="4">GCN5-related N-acetyltransferase</fullName>
    </submittedName>
</protein>
<proteinExistence type="predicted"/>
<dbReference type="Gene3D" id="3.40.630.30">
    <property type="match status" value="1"/>
</dbReference>
<reference evidence="4 5" key="1">
    <citation type="submission" date="2008-06" db="EMBL/GenBank/DDBJ databases">
        <title>Complete sequence of Chloroherpeton thalassium ATCC 35110.</title>
        <authorList>
            <consortium name="US DOE Joint Genome Institute"/>
            <person name="Lucas S."/>
            <person name="Copeland A."/>
            <person name="Lapidus A."/>
            <person name="Glavina del Rio T."/>
            <person name="Dalin E."/>
            <person name="Tice H."/>
            <person name="Bruce D."/>
            <person name="Goodwin L."/>
            <person name="Pitluck S."/>
            <person name="Schmutz J."/>
            <person name="Larimer F."/>
            <person name="Land M."/>
            <person name="Hauser L."/>
            <person name="Kyrpides N."/>
            <person name="Mikhailova N."/>
            <person name="Liu Z."/>
            <person name="Li T."/>
            <person name="Zhao F."/>
            <person name="Overmann J."/>
            <person name="Bryant D.A."/>
            <person name="Richardson P."/>
        </authorList>
    </citation>
    <scope>NUCLEOTIDE SEQUENCE [LARGE SCALE GENOMIC DNA]</scope>
    <source>
        <strain evidence="5">ATCC 35110 / GB-78</strain>
    </source>
</reference>
<dbReference type="HOGENOM" id="CLU_013985_18_4_10"/>
<keyword evidence="5" id="KW-1185">Reference proteome</keyword>
<dbReference type="OrthoDB" id="9800604at2"/>
<evidence type="ECO:0000256" key="2">
    <source>
        <dbReference type="ARBA" id="ARBA00023315"/>
    </source>
</evidence>
<keyword evidence="1 4" id="KW-0808">Transferase</keyword>
<dbReference type="InterPro" id="IPR000182">
    <property type="entry name" value="GNAT_dom"/>
</dbReference>
<evidence type="ECO:0000313" key="4">
    <source>
        <dbReference type="EMBL" id="ACF13444.1"/>
    </source>
</evidence>
<dbReference type="PROSITE" id="PS51186">
    <property type="entry name" value="GNAT"/>
    <property type="match status" value="1"/>
</dbReference>
<sequence length="174" mass="20236">MMKKSLKVEILAAQTEQELRGIEKIAQEIWREYYPSMISPDQIEYMLKRGYSIEVMKRELNDGVHYDQLFVDDLFSGYCAYGPDGEPGTLKLHKLYLKPSVHGFGLGQKLLTHVRNYAQQAGFERILLQVNKYNARAIAAYKRFGFNIREANTFDIGEGFFMDDFVMELCLREN</sequence>
<gene>
    <name evidence="4" type="ordered locus">Ctha_0979</name>
</gene>
<name>B3QXH0_CHLT3</name>
<organism evidence="4 5">
    <name type="scientific">Chloroherpeton thalassium (strain ATCC 35110 / GB-78)</name>
    <dbReference type="NCBI Taxonomy" id="517418"/>
    <lineage>
        <taxon>Bacteria</taxon>
        <taxon>Pseudomonadati</taxon>
        <taxon>Chlorobiota</taxon>
        <taxon>Chlorobiia</taxon>
        <taxon>Chlorobiales</taxon>
        <taxon>Chloroherpetonaceae</taxon>
        <taxon>Chloroherpeton</taxon>
    </lineage>
</organism>
<dbReference type="GO" id="GO:0016747">
    <property type="term" value="F:acyltransferase activity, transferring groups other than amino-acyl groups"/>
    <property type="evidence" value="ECO:0007669"/>
    <property type="project" value="InterPro"/>
</dbReference>
<feature type="domain" description="N-acetyltransferase" evidence="3">
    <location>
        <begin position="8"/>
        <end position="172"/>
    </location>
</feature>
<dbReference type="PANTHER" id="PTHR43877">
    <property type="entry name" value="AMINOALKYLPHOSPHONATE N-ACETYLTRANSFERASE-RELATED-RELATED"/>
    <property type="match status" value="1"/>
</dbReference>
<evidence type="ECO:0000313" key="5">
    <source>
        <dbReference type="Proteomes" id="UP000001208"/>
    </source>
</evidence>
<dbReference type="AlphaFoldDB" id="B3QXH0"/>
<accession>B3QXH0</accession>
<dbReference type="Pfam" id="PF00583">
    <property type="entry name" value="Acetyltransf_1"/>
    <property type="match status" value="1"/>
</dbReference>
<dbReference type="eggNOG" id="COG0456">
    <property type="taxonomic scope" value="Bacteria"/>
</dbReference>